<feature type="compositionally biased region" description="Pro residues" evidence="1">
    <location>
        <begin position="19"/>
        <end position="29"/>
    </location>
</feature>
<keyword evidence="2" id="KW-0812">Transmembrane</keyword>
<comment type="caution">
    <text evidence="3">The sequence shown here is derived from an EMBL/GenBank/DDBJ whole genome shotgun (WGS) entry which is preliminary data.</text>
</comment>
<accession>A0A4Z0HX36</accession>
<dbReference type="RefSeq" id="WP_133058764.1">
    <property type="nucleotide sequence ID" value="NZ_JACKTU010000023.1"/>
</dbReference>
<keyword evidence="2" id="KW-0472">Membrane</keyword>
<name>A0A4Z0HX36_MYCPR</name>
<dbReference type="EMBL" id="RWKA01000003">
    <property type="protein sequence ID" value="TGB45330.1"/>
    <property type="molecule type" value="Genomic_DNA"/>
</dbReference>
<evidence type="ECO:0000256" key="2">
    <source>
        <dbReference type="SAM" id="Phobius"/>
    </source>
</evidence>
<dbReference type="Proteomes" id="UP000297792">
    <property type="component" value="Unassembled WGS sequence"/>
</dbReference>
<organism evidence="3 4">
    <name type="scientific">Mycolicibacterium peregrinum</name>
    <name type="common">Mycobacterium peregrinum</name>
    <dbReference type="NCBI Taxonomy" id="43304"/>
    <lineage>
        <taxon>Bacteria</taxon>
        <taxon>Bacillati</taxon>
        <taxon>Actinomycetota</taxon>
        <taxon>Actinomycetes</taxon>
        <taxon>Mycobacteriales</taxon>
        <taxon>Mycobacteriaceae</taxon>
        <taxon>Mycolicibacterium</taxon>
    </lineage>
</organism>
<feature type="compositionally biased region" description="Pro residues" evidence="1">
    <location>
        <begin position="1"/>
        <end position="12"/>
    </location>
</feature>
<feature type="region of interest" description="Disordered" evidence="1">
    <location>
        <begin position="1"/>
        <end position="58"/>
    </location>
</feature>
<sequence length="249" mass="26581">MSFPPQGPPPHGPYGQQPPHWPPPQPPQWPGASGGLGPLGQPSYGQPQQWPQAGPPMPPKKSRLGIVIVAVIAVVSISFVGFMGYMVVKVSGEGQDRIAQSASDFSQACDNDHITNAAEYTKPYTAVAYFKGLGLIDEIWLSASDSALSDEFSKINVVACLERKRGSEVKSVQCVDDGDGNNIKVDYYSVEYEITFREAKTGKVIRSGGTVPGTAGSCPLMATYDRGSKKMYARPDADAVAAKLAEFNG</sequence>
<keyword evidence="2" id="KW-1133">Transmembrane helix</keyword>
<dbReference type="AlphaFoldDB" id="A0A4Z0HX36"/>
<protein>
    <submittedName>
        <fullName evidence="3">Uncharacterized protein</fullName>
    </submittedName>
</protein>
<reference evidence="3 4" key="1">
    <citation type="submission" date="2018-12" db="EMBL/GenBank/DDBJ databases">
        <title>Draft genome sequences of Mycolicibacterium peregrinum isolated from a pig with lymphadenitis and from soil on the same Japanese pig farm.</title>
        <authorList>
            <person name="Komatsu T."/>
            <person name="Ohya K."/>
            <person name="Sawai K."/>
            <person name="Odoi J.O."/>
            <person name="Otsu K."/>
            <person name="Ota A."/>
            <person name="Ito T."/>
            <person name="Kawai M."/>
            <person name="Maruyama F."/>
        </authorList>
    </citation>
    <scope>NUCLEOTIDE SEQUENCE [LARGE SCALE GENOMIC DNA]</scope>
    <source>
        <strain evidence="3 4">138</strain>
    </source>
</reference>
<evidence type="ECO:0000313" key="3">
    <source>
        <dbReference type="EMBL" id="TGB45330.1"/>
    </source>
</evidence>
<keyword evidence="4" id="KW-1185">Reference proteome</keyword>
<feature type="transmembrane region" description="Helical" evidence="2">
    <location>
        <begin position="64"/>
        <end position="88"/>
    </location>
</feature>
<gene>
    <name evidence="3" type="ORF">EJD98_07705</name>
</gene>
<proteinExistence type="predicted"/>
<evidence type="ECO:0000256" key="1">
    <source>
        <dbReference type="SAM" id="MobiDB-lite"/>
    </source>
</evidence>
<dbReference type="GeneID" id="98798877"/>
<evidence type="ECO:0000313" key="4">
    <source>
        <dbReference type="Proteomes" id="UP000297792"/>
    </source>
</evidence>
<dbReference type="OrthoDB" id="4630097at2"/>